<organism evidence="12 13">
    <name type="scientific">Citrus sinensis</name>
    <name type="common">Sweet orange</name>
    <name type="synonym">Citrus aurantium var. sinensis</name>
    <dbReference type="NCBI Taxonomy" id="2711"/>
    <lineage>
        <taxon>Eukaryota</taxon>
        <taxon>Viridiplantae</taxon>
        <taxon>Streptophyta</taxon>
        <taxon>Embryophyta</taxon>
        <taxon>Tracheophyta</taxon>
        <taxon>Spermatophyta</taxon>
        <taxon>Magnoliopsida</taxon>
        <taxon>eudicotyledons</taxon>
        <taxon>Gunneridae</taxon>
        <taxon>Pentapetalae</taxon>
        <taxon>rosids</taxon>
        <taxon>malvids</taxon>
        <taxon>Sapindales</taxon>
        <taxon>Rutaceae</taxon>
        <taxon>Aurantioideae</taxon>
        <taxon>Citrus</taxon>
    </lineage>
</organism>
<evidence type="ECO:0000256" key="5">
    <source>
        <dbReference type="ARBA" id="ARBA00022454"/>
    </source>
</evidence>
<dbReference type="Gene3D" id="1.10.20.10">
    <property type="entry name" value="Histone, subunit A"/>
    <property type="match status" value="1"/>
</dbReference>
<dbReference type="InterPro" id="IPR002119">
    <property type="entry name" value="Histone_H2A"/>
</dbReference>
<reference evidence="12 13" key="1">
    <citation type="submission" date="2014-04" db="EMBL/GenBank/DDBJ databases">
        <authorList>
            <consortium name="International Citrus Genome Consortium"/>
            <person name="Gmitter F."/>
            <person name="Chen C."/>
            <person name="Farmerie W."/>
            <person name="Harkins T."/>
            <person name="Desany B."/>
            <person name="Mohiuddin M."/>
            <person name="Kodira C."/>
            <person name="Borodovsky M."/>
            <person name="Lomsadze A."/>
            <person name="Burns P."/>
            <person name="Jenkins J."/>
            <person name="Prochnik S."/>
            <person name="Shu S."/>
            <person name="Chapman J."/>
            <person name="Pitluck S."/>
            <person name="Schmutz J."/>
            <person name="Rokhsar D."/>
        </authorList>
    </citation>
    <scope>NUCLEOTIDE SEQUENCE</scope>
</reference>
<dbReference type="Proteomes" id="UP000027120">
    <property type="component" value="Unassembled WGS sequence"/>
</dbReference>
<evidence type="ECO:0000259" key="10">
    <source>
        <dbReference type="Pfam" id="PF00125"/>
    </source>
</evidence>
<comment type="subcellular location">
    <subcellularLocation>
        <location evidence="2">Chromosome</location>
    </subcellularLocation>
    <subcellularLocation>
        <location evidence="1 9">Nucleus</location>
    </subcellularLocation>
</comment>
<feature type="domain" description="Histone H2A C-terminal" evidence="11">
    <location>
        <begin position="163"/>
        <end position="192"/>
    </location>
</feature>
<gene>
    <name evidence="12" type="ORF">CISIN_1g046088mg</name>
</gene>
<dbReference type="InterPro" id="IPR032458">
    <property type="entry name" value="Histone_H2A_CS"/>
</dbReference>
<dbReference type="GO" id="GO:0005634">
    <property type="term" value="C:nucleus"/>
    <property type="evidence" value="ECO:0000318"/>
    <property type="project" value="GO_Central"/>
</dbReference>
<evidence type="ECO:0000256" key="1">
    <source>
        <dbReference type="ARBA" id="ARBA00004123"/>
    </source>
</evidence>
<dbReference type="SMR" id="A0A067GL58"/>
<keyword evidence="5 9" id="KW-0158">Chromosome</keyword>
<dbReference type="GO" id="GO:0030527">
    <property type="term" value="F:structural constituent of chromatin"/>
    <property type="evidence" value="ECO:0000318"/>
    <property type="project" value="GO_Central"/>
</dbReference>
<dbReference type="Pfam" id="PF16211">
    <property type="entry name" value="Histone_H2A_C"/>
    <property type="match status" value="1"/>
</dbReference>
<dbReference type="STRING" id="2711.A0A067GL58"/>
<dbReference type="InterPro" id="IPR007125">
    <property type="entry name" value="H2A/H2B/H3"/>
</dbReference>
<evidence type="ECO:0000256" key="4">
    <source>
        <dbReference type="ARBA" id="ARBA00011538"/>
    </source>
</evidence>
<keyword evidence="7 9" id="KW-0539">Nucleus</keyword>
<dbReference type="EMBL" id="KK784877">
    <property type="protein sequence ID" value="KDO80364.1"/>
    <property type="molecule type" value="Genomic_DNA"/>
</dbReference>
<dbReference type="SUPFAM" id="SSF47113">
    <property type="entry name" value="Histone-fold"/>
    <property type="match status" value="1"/>
</dbReference>
<dbReference type="PaxDb" id="2711-XP_006475775.1"/>
<dbReference type="InterPro" id="IPR009072">
    <property type="entry name" value="Histone-fold"/>
</dbReference>
<dbReference type="Pfam" id="PF00125">
    <property type="entry name" value="Histone"/>
    <property type="match status" value="1"/>
</dbReference>
<dbReference type="AlphaFoldDB" id="A0A067GL58"/>
<evidence type="ECO:0000256" key="7">
    <source>
        <dbReference type="ARBA" id="ARBA00023242"/>
    </source>
</evidence>
<feature type="domain" description="Core Histone H2A/H2B/H3" evidence="10">
    <location>
        <begin position="76"/>
        <end position="161"/>
    </location>
</feature>
<sequence>VEPQQTSNPLGSLDCLIGNKSLCVLSLVFCSLALKPHPSFFIFAESVSVSKSVKLLAGKMSGKGAKGLIMGKASASNKDKDKKKPISRSSRAGLQFPVGRIHRLLKSRTTAHGRVGATAAVYSAAILEYLTAEVLELAGNASKDLKVKRITPRHLQLAIRGDEELDTLIKGTIAGGGVIPHIHKSLINKSTKD</sequence>
<keyword evidence="8 9" id="KW-0544">Nucleosome core</keyword>
<dbReference type="GO" id="GO:0000786">
    <property type="term" value="C:nucleosome"/>
    <property type="evidence" value="ECO:0000318"/>
    <property type="project" value="GO_Central"/>
</dbReference>
<accession>A0A067GL58</accession>
<protein>
    <recommendedName>
        <fullName evidence="9">Histone H2A</fullName>
    </recommendedName>
</protein>
<dbReference type="PANTHER" id="PTHR23430">
    <property type="entry name" value="HISTONE H2A"/>
    <property type="match status" value="1"/>
</dbReference>
<evidence type="ECO:0000256" key="6">
    <source>
        <dbReference type="ARBA" id="ARBA00023125"/>
    </source>
</evidence>
<dbReference type="InterPro" id="IPR032454">
    <property type="entry name" value="Histone_H2A_C"/>
</dbReference>
<name>A0A067GL58_CITSI</name>
<dbReference type="FunFam" id="1.10.20.10:FF:000005">
    <property type="entry name" value="Histone H2A"/>
    <property type="match status" value="1"/>
</dbReference>
<dbReference type="CDD" id="cd00074">
    <property type="entry name" value="HFD_H2A"/>
    <property type="match status" value="1"/>
</dbReference>
<dbReference type="eggNOG" id="KOG1757">
    <property type="taxonomic scope" value="Eukaryota"/>
</dbReference>
<dbReference type="GO" id="GO:0003677">
    <property type="term" value="F:DNA binding"/>
    <property type="evidence" value="ECO:0007669"/>
    <property type="project" value="UniProtKB-KW"/>
</dbReference>
<keyword evidence="13" id="KW-1185">Reference proteome</keyword>
<keyword evidence="6 9" id="KW-0238">DNA-binding</keyword>
<evidence type="ECO:0000256" key="8">
    <source>
        <dbReference type="ARBA" id="ARBA00023269"/>
    </source>
</evidence>
<evidence type="ECO:0000256" key="2">
    <source>
        <dbReference type="ARBA" id="ARBA00004286"/>
    </source>
</evidence>
<evidence type="ECO:0000313" key="12">
    <source>
        <dbReference type="EMBL" id="KDO80364.1"/>
    </source>
</evidence>
<dbReference type="GO" id="GO:0046982">
    <property type="term" value="F:protein heterodimerization activity"/>
    <property type="evidence" value="ECO:0007669"/>
    <property type="project" value="InterPro"/>
</dbReference>
<dbReference type="PROSITE" id="PS00046">
    <property type="entry name" value="HISTONE_H2A"/>
    <property type="match status" value="1"/>
</dbReference>
<feature type="non-terminal residue" evidence="12">
    <location>
        <position position="1"/>
    </location>
</feature>
<evidence type="ECO:0000313" key="13">
    <source>
        <dbReference type="Proteomes" id="UP000027120"/>
    </source>
</evidence>
<comment type="subunit">
    <text evidence="4 9">The nucleosome is a histone octamer containing two molecules each of H2A, H2B, H3 and H4 assembled in one H3-H4 heterotetramer and two H2A-H2B heterodimers. The octamer wraps approximately 147 bp of DNA.</text>
</comment>
<evidence type="ECO:0000256" key="9">
    <source>
        <dbReference type="RuleBase" id="RU003767"/>
    </source>
</evidence>
<comment type="similarity">
    <text evidence="3 9">Belongs to the histone H2A family.</text>
</comment>
<proteinExistence type="inferred from homology"/>
<dbReference type="GO" id="GO:0031507">
    <property type="term" value="P:heterochromatin formation"/>
    <property type="evidence" value="ECO:0000318"/>
    <property type="project" value="GO_Central"/>
</dbReference>
<dbReference type="SMART" id="SM00414">
    <property type="entry name" value="H2A"/>
    <property type="match status" value="1"/>
</dbReference>
<dbReference type="PRINTS" id="PR00620">
    <property type="entry name" value="HISTONEH2A"/>
</dbReference>
<evidence type="ECO:0000256" key="3">
    <source>
        <dbReference type="ARBA" id="ARBA00010691"/>
    </source>
</evidence>
<evidence type="ECO:0000259" key="11">
    <source>
        <dbReference type="Pfam" id="PF16211"/>
    </source>
</evidence>